<gene>
    <name evidence="1" type="ORF">LCGC14_3158430</name>
</gene>
<comment type="caution">
    <text evidence="1">The sequence shown here is derived from an EMBL/GenBank/DDBJ whole genome shotgun (WGS) entry which is preliminary data.</text>
</comment>
<accession>A0A0F8YGG8</accession>
<dbReference type="AlphaFoldDB" id="A0A0F8YGG8"/>
<protein>
    <submittedName>
        <fullName evidence="1">Uncharacterized protein</fullName>
    </submittedName>
</protein>
<sequence>MATSLFDGNVHVTGTLTANVLAPTTGTVTSDMIVAGVTQQGLAATKLEQMRSITYAQPIDSVTIDQTVVLTLIYGVAGAVVSVRAGSITPCTGNATVDIDVLKDGTTILSAAIALNNAGVAYTPKSGVIAVSAIAAGDVLTVDISPTVGTGVIATGIYINVVYTEDGI</sequence>
<proteinExistence type="predicted"/>
<dbReference type="EMBL" id="LAZR01069742">
    <property type="protein sequence ID" value="KKK47116.1"/>
    <property type="molecule type" value="Genomic_DNA"/>
</dbReference>
<organism evidence="1">
    <name type="scientific">marine sediment metagenome</name>
    <dbReference type="NCBI Taxonomy" id="412755"/>
    <lineage>
        <taxon>unclassified sequences</taxon>
        <taxon>metagenomes</taxon>
        <taxon>ecological metagenomes</taxon>
    </lineage>
</organism>
<reference evidence="1" key="1">
    <citation type="journal article" date="2015" name="Nature">
        <title>Complex archaea that bridge the gap between prokaryotes and eukaryotes.</title>
        <authorList>
            <person name="Spang A."/>
            <person name="Saw J.H."/>
            <person name="Jorgensen S.L."/>
            <person name="Zaremba-Niedzwiedzka K."/>
            <person name="Martijn J."/>
            <person name="Lind A.E."/>
            <person name="van Eijk R."/>
            <person name="Schleper C."/>
            <person name="Guy L."/>
            <person name="Ettema T.J."/>
        </authorList>
    </citation>
    <scope>NUCLEOTIDE SEQUENCE</scope>
</reference>
<feature type="non-terminal residue" evidence="1">
    <location>
        <position position="168"/>
    </location>
</feature>
<evidence type="ECO:0000313" key="1">
    <source>
        <dbReference type="EMBL" id="KKK47116.1"/>
    </source>
</evidence>
<name>A0A0F8YGG8_9ZZZZ</name>